<dbReference type="AlphaFoldDB" id="A0A1G2FNZ8"/>
<reference evidence="1 2" key="1">
    <citation type="journal article" date="2016" name="Nat. Commun.">
        <title>Thousands of microbial genomes shed light on interconnected biogeochemical processes in an aquifer system.</title>
        <authorList>
            <person name="Anantharaman K."/>
            <person name="Brown C.T."/>
            <person name="Hug L.A."/>
            <person name="Sharon I."/>
            <person name="Castelle C.J."/>
            <person name="Probst A.J."/>
            <person name="Thomas B.C."/>
            <person name="Singh A."/>
            <person name="Wilkins M.J."/>
            <person name="Karaoz U."/>
            <person name="Brodie E.L."/>
            <person name="Williams K.H."/>
            <person name="Hubbard S.S."/>
            <person name="Banfield J.F."/>
        </authorList>
    </citation>
    <scope>NUCLEOTIDE SEQUENCE [LARGE SCALE GENOMIC DNA]</scope>
</reference>
<comment type="caution">
    <text evidence="1">The sequence shown here is derived from an EMBL/GenBank/DDBJ whole genome shotgun (WGS) entry which is preliminary data.</text>
</comment>
<dbReference type="EMBL" id="MHNF01000046">
    <property type="protein sequence ID" value="OGZ39806.1"/>
    <property type="molecule type" value="Genomic_DNA"/>
</dbReference>
<name>A0A1G2FNZ8_9BACT</name>
<organism evidence="1 2">
    <name type="scientific">Candidatus Portnoybacteria bacterium RIFCSPLOWO2_02_FULL_39_11</name>
    <dbReference type="NCBI Taxonomy" id="1802001"/>
    <lineage>
        <taxon>Bacteria</taxon>
        <taxon>Candidatus Portnoyibacteriota</taxon>
    </lineage>
</organism>
<gene>
    <name evidence="1" type="ORF">A3B04_00100</name>
</gene>
<dbReference type="Proteomes" id="UP000177126">
    <property type="component" value="Unassembled WGS sequence"/>
</dbReference>
<protein>
    <recommendedName>
        <fullName evidence="3">DUF5678 domain-containing protein</fullName>
    </recommendedName>
</protein>
<accession>A0A1G2FNZ8</accession>
<sequence length="113" mass="13004">MFYFEIVAILELLITSYPFKPMNNNEELIKKTDIQKIAKKGAGIYKQIKVKYDPKERSKFLAIDIDSKKAYLGNTSAEALELARQNHPNKVFYVVKIGFDVAETMARSFAEHK</sequence>
<evidence type="ECO:0000313" key="2">
    <source>
        <dbReference type="Proteomes" id="UP000177126"/>
    </source>
</evidence>
<proteinExistence type="predicted"/>
<evidence type="ECO:0000313" key="1">
    <source>
        <dbReference type="EMBL" id="OGZ39806.1"/>
    </source>
</evidence>
<evidence type="ECO:0008006" key="3">
    <source>
        <dbReference type="Google" id="ProtNLM"/>
    </source>
</evidence>